<dbReference type="RefSeq" id="XP_027368000.1">
    <property type="nucleotide sequence ID" value="XM_027512199.1"/>
</dbReference>
<sequence length="413" mass="47587">MSNYLPEALVMEILLLLPTTTLVRFTTVCKVWNAMIKSHTFISLHFQRPLSHPSSPNLLIQNNNAQYSLYSYEVDGFHKIGKFEHTFLVRLPNLFFVGTINGLVCLSDHCFNYKNDIILWNPLIKRHVQLPVPHFTFETLCGVYISTLGFGFDSKKNDFKVVRICYVSFKAPPKVELYSLNEGSWKVIDASYVELNAVYSGSQCVLHGNVHWLAYKDMPSDLFQQNYILMFDVVEEKFNTIDYPKGLGTTSNLDIFVIEYCLSLLEYVFDGTTIACNIWMKGETWSKTFHINFEETINELSTMDGQIFRFGVEKIWGLGTSGEVLVLPISYHRPDDGIVSSYIYSFDLKTKKIIKVLRERIKPTWFHASNFTPSLALFDTKSNEVSCTLRKGKTKNFITNAWHHALLYLFGRK</sequence>
<dbReference type="InterPro" id="IPR050796">
    <property type="entry name" value="SCF_F-box_component"/>
</dbReference>
<dbReference type="OrthoDB" id="1436493at2759"/>
<accession>A0A8B8MHF0</accession>
<dbReference type="Proteomes" id="UP000694853">
    <property type="component" value="Unplaced"/>
</dbReference>
<gene>
    <name evidence="3" type="primary">LOC113873848</name>
</gene>
<dbReference type="Pfam" id="PF00646">
    <property type="entry name" value="F-box"/>
    <property type="match status" value="1"/>
</dbReference>
<dbReference type="SUPFAM" id="SSF81383">
    <property type="entry name" value="F-box domain"/>
    <property type="match status" value="1"/>
</dbReference>
<dbReference type="InterPro" id="IPR013187">
    <property type="entry name" value="F-box-assoc_dom_typ3"/>
</dbReference>
<dbReference type="InterPro" id="IPR017451">
    <property type="entry name" value="F-box-assoc_interact_dom"/>
</dbReference>
<dbReference type="InterPro" id="IPR036047">
    <property type="entry name" value="F-box-like_dom_sf"/>
</dbReference>
<dbReference type="PROSITE" id="PS50181">
    <property type="entry name" value="FBOX"/>
    <property type="match status" value="1"/>
</dbReference>
<dbReference type="Pfam" id="PF08268">
    <property type="entry name" value="FBA_3"/>
    <property type="match status" value="1"/>
</dbReference>
<dbReference type="SMART" id="SM00256">
    <property type="entry name" value="FBOX"/>
    <property type="match status" value="1"/>
</dbReference>
<dbReference type="InterPro" id="IPR001810">
    <property type="entry name" value="F-box_dom"/>
</dbReference>
<proteinExistence type="predicted"/>
<dbReference type="Gene3D" id="1.20.1280.50">
    <property type="match status" value="1"/>
</dbReference>
<feature type="domain" description="F-box" evidence="1">
    <location>
        <begin position="1"/>
        <end position="49"/>
    </location>
</feature>
<organism evidence="2 3">
    <name type="scientific">Abrus precatorius</name>
    <name type="common">Indian licorice</name>
    <name type="synonym">Glycine abrus</name>
    <dbReference type="NCBI Taxonomy" id="3816"/>
    <lineage>
        <taxon>Eukaryota</taxon>
        <taxon>Viridiplantae</taxon>
        <taxon>Streptophyta</taxon>
        <taxon>Embryophyta</taxon>
        <taxon>Tracheophyta</taxon>
        <taxon>Spermatophyta</taxon>
        <taxon>Magnoliopsida</taxon>
        <taxon>eudicotyledons</taxon>
        <taxon>Gunneridae</taxon>
        <taxon>Pentapetalae</taxon>
        <taxon>rosids</taxon>
        <taxon>fabids</taxon>
        <taxon>Fabales</taxon>
        <taxon>Fabaceae</taxon>
        <taxon>Papilionoideae</taxon>
        <taxon>50 kb inversion clade</taxon>
        <taxon>NPAAA clade</taxon>
        <taxon>indigoferoid/millettioid clade</taxon>
        <taxon>Abreae</taxon>
        <taxon>Abrus</taxon>
    </lineage>
</organism>
<protein>
    <submittedName>
        <fullName evidence="3">F-box protein At4g22390-like</fullName>
    </submittedName>
</protein>
<dbReference type="PANTHER" id="PTHR31672:SF10">
    <property type="entry name" value="F-BOX DOMAIN-CONTAINING PROTEIN"/>
    <property type="match status" value="1"/>
</dbReference>
<dbReference type="KEGG" id="aprc:113873848"/>
<evidence type="ECO:0000313" key="2">
    <source>
        <dbReference type="Proteomes" id="UP000694853"/>
    </source>
</evidence>
<reference evidence="2" key="1">
    <citation type="journal article" date="2019" name="Toxins">
        <title>Detection of Abrin-Like and Prepropulchellin-Like Toxin Genes and Transcripts Using Whole Genome Sequencing and Full-Length Transcript Sequencing of Abrus precatorius.</title>
        <authorList>
            <person name="Hovde B.T."/>
            <person name="Daligault H.E."/>
            <person name="Hanschen E.R."/>
            <person name="Kunde Y.A."/>
            <person name="Johnson M.B."/>
            <person name="Starkenburg S.R."/>
            <person name="Johnson S.L."/>
        </authorList>
    </citation>
    <scope>NUCLEOTIDE SEQUENCE [LARGE SCALE GENOMIC DNA]</scope>
</reference>
<dbReference type="PANTHER" id="PTHR31672">
    <property type="entry name" value="BNACNNG10540D PROTEIN"/>
    <property type="match status" value="1"/>
</dbReference>
<dbReference type="NCBIfam" id="TIGR01640">
    <property type="entry name" value="F_box_assoc_1"/>
    <property type="match status" value="1"/>
</dbReference>
<evidence type="ECO:0000313" key="3">
    <source>
        <dbReference type="RefSeq" id="XP_027368000.1"/>
    </source>
</evidence>
<keyword evidence="2" id="KW-1185">Reference proteome</keyword>
<dbReference type="AlphaFoldDB" id="A0A8B8MHF0"/>
<reference evidence="3" key="2">
    <citation type="submission" date="2025-08" db="UniProtKB">
        <authorList>
            <consortium name="RefSeq"/>
        </authorList>
    </citation>
    <scope>IDENTIFICATION</scope>
    <source>
        <tissue evidence="3">Young leaves</tissue>
    </source>
</reference>
<dbReference type="GeneID" id="113873848"/>
<name>A0A8B8MHF0_ABRPR</name>
<evidence type="ECO:0000259" key="1">
    <source>
        <dbReference type="PROSITE" id="PS50181"/>
    </source>
</evidence>